<keyword evidence="8 9" id="KW-0975">Bacterial flagellum</keyword>
<feature type="transmembrane region" description="Helical" evidence="11">
    <location>
        <begin position="30"/>
        <end position="48"/>
    </location>
</feature>
<dbReference type="EMBL" id="JAUSTP010000020">
    <property type="protein sequence ID" value="MDQ0190561.1"/>
    <property type="molecule type" value="Genomic_DNA"/>
</dbReference>
<evidence type="ECO:0000259" key="13">
    <source>
        <dbReference type="Pfam" id="PF08345"/>
    </source>
</evidence>
<dbReference type="NCBIfam" id="TIGR00206">
    <property type="entry name" value="fliF"/>
    <property type="match status" value="1"/>
</dbReference>
<evidence type="ECO:0000256" key="7">
    <source>
        <dbReference type="ARBA" id="ARBA00023136"/>
    </source>
</evidence>
<evidence type="ECO:0000256" key="5">
    <source>
        <dbReference type="ARBA" id="ARBA00022692"/>
    </source>
</evidence>
<dbReference type="Proteomes" id="UP001232973">
    <property type="component" value="Unassembled WGS sequence"/>
</dbReference>
<evidence type="ECO:0000256" key="3">
    <source>
        <dbReference type="ARBA" id="ARBA00007971"/>
    </source>
</evidence>
<dbReference type="PRINTS" id="PR01009">
    <property type="entry name" value="FLGMRINGFLIF"/>
</dbReference>
<evidence type="ECO:0000259" key="12">
    <source>
        <dbReference type="Pfam" id="PF01514"/>
    </source>
</evidence>
<gene>
    <name evidence="14" type="ORF">J2S03_002428</name>
</gene>
<reference evidence="14 15" key="1">
    <citation type="submission" date="2023-07" db="EMBL/GenBank/DDBJ databases">
        <title>Genomic Encyclopedia of Type Strains, Phase IV (KMG-IV): sequencing the most valuable type-strain genomes for metagenomic binning, comparative biology and taxonomic classification.</title>
        <authorList>
            <person name="Goeker M."/>
        </authorList>
    </citation>
    <scope>NUCLEOTIDE SEQUENCE [LARGE SCALE GENOMIC DNA]</scope>
    <source>
        <strain evidence="14 15">DSM 4006</strain>
    </source>
</reference>
<keyword evidence="6 11" id="KW-1133">Transmembrane helix</keyword>
<dbReference type="InterPro" id="IPR045851">
    <property type="entry name" value="AMP-bd_C_sf"/>
</dbReference>
<dbReference type="InterPro" id="IPR043427">
    <property type="entry name" value="YscJ/FliF"/>
</dbReference>
<proteinExistence type="inferred from homology"/>
<comment type="subcellular location">
    <subcellularLocation>
        <location evidence="1 9">Bacterial flagellum basal body</location>
    </subcellularLocation>
    <subcellularLocation>
        <location evidence="2">Cell membrane</location>
        <topology evidence="2">Multi-pass membrane protein</topology>
    </subcellularLocation>
</comment>
<evidence type="ECO:0000256" key="9">
    <source>
        <dbReference type="PIRNR" id="PIRNR004862"/>
    </source>
</evidence>
<protein>
    <recommendedName>
        <fullName evidence="9">Flagellar M-ring protein</fullName>
    </recommendedName>
</protein>
<keyword evidence="15" id="KW-1185">Reference proteome</keyword>
<evidence type="ECO:0000256" key="6">
    <source>
        <dbReference type="ARBA" id="ARBA00022989"/>
    </source>
</evidence>
<dbReference type="Gene3D" id="3.30.300.30">
    <property type="match status" value="1"/>
</dbReference>
<evidence type="ECO:0000256" key="10">
    <source>
        <dbReference type="SAM" id="MobiDB-lite"/>
    </source>
</evidence>
<keyword evidence="7 11" id="KW-0472">Membrane</keyword>
<dbReference type="InterPro" id="IPR000067">
    <property type="entry name" value="FlgMring_FliF"/>
</dbReference>
<feature type="domain" description="Flagellar M-ring C-terminal" evidence="13">
    <location>
        <begin position="257"/>
        <end position="416"/>
    </location>
</feature>
<dbReference type="InterPro" id="IPR013556">
    <property type="entry name" value="Flag_M-ring_C"/>
</dbReference>
<keyword evidence="14" id="KW-0969">Cilium</keyword>
<dbReference type="PIRSF" id="PIRSF004862">
    <property type="entry name" value="FliF"/>
    <property type="match status" value="1"/>
</dbReference>
<feature type="compositionally biased region" description="Polar residues" evidence="10">
    <location>
        <begin position="283"/>
        <end position="297"/>
    </location>
</feature>
<comment type="function">
    <text evidence="9">The M ring may be actively involved in energy transduction.</text>
</comment>
<evidence type="ECO:0000256" key="11">
    <source>
        <dbReference type="SAM" id="Phobius"/>
    </source>
</evidence>
<keyword evidence="5 11" id="KW-0812">Transmembrane</keyword>
<comment type="caution">
    <text evidence="14">The sequence shown here is derived from an EMBL/GenBank/DDBJ whole genome shotgun (WGS) entry which is preliminary data.</text>
</comment>
<dbReference type="Pfam" id="PF08345">
    <property type="entry name" value="YscJ_FliF_C"/>
    <property type="match status" value="1"/>
</dbReference>
<evidence type="ECO:0000256" key="2">
    <source>
        <dbReference type="ARBA" id="ARBA00004651"/>
    </source>
</evidence>
<feature type="domain" description="Flagellar M-ring N-terminal" evidence="12">
    <location>
        <begin position="49"/>
        <end position="221"/>
    </location>
</feature>
<sequence length="511" mass="53581">MNAFKDQVDRIRRWAAQLLSRYSPVQRRNLAIALVAAIACLVVLLVVLTRPHYVTIMTGLDDKSLGEVQTQLETLKIPNKIDGTSVMVPAADADTARIQLAEAGLPQSGYIGYSSIKTSFGMTQDEFNIQVLDALQQSLNETIESINGVESAQVHIVMPQQQLFVSQPTDTAKASVFVQLGQGVQLSPVQVAGIQQLVAHSVSGLSTDDVSVVDQNGVTLSDQTDSNSGTVTAGTSSELALRENLESQLTQQLTNGLDQIVGQGNAVVEVSANVTFNQVETKSHTLQPASGQSVGYPTSQQTSRTTTTGGTTAGGVAGQSSSNPSTPTYAGQSGSGGGNSTSVTQSDQYAYNTVDTTNVADPMQINGIQVGVMLNAADKSLTPATISQIKSFVANAVGVQSGPNASNNITVSTVPFSTSYGVSATSGPNKLPLYGGIAAAVLAAAAGVWLLLRRRRRAGASANEALVVDEIEPLQPETPADRTMQTQVAKLAAQKPDEFANLLRTWLMSES</sequence>
<evidence type="ECO:0000313" key="14">
    <source>
        <dbReference type="EMBL" id="MDQ0190561.1"/>
    </source>
</evidence>
<accession>A0ABT9XLF9</accession>
<feature type="compositionally biased region" description="Low complexity" evidence="10">
    <location>
        <begin position="298"/>
        <end position="310"/>
    </location>
</feature>
<dbReference type="Pfam" id="PF01514">
    <property type="entry name" value="YscJ_FliF"/>
    <property type="match status" value="1"/>
</dbReference>
<dbReference type="InterPro" id="IPR006182">
    <property type="entry name" value="FliF_N_dom"/>
</dbReference>
<dbReference type="PANTHER" id="PTHR30046">
    <property type="entry name" value="FLAGELLAR M-RING PROTEIN"/>
    <property type="match status" value="1"/>
</dbReference>
<keyword evidence="4" id="KW-1003">Cell membrane</keyword>
<organism evidence="14 15">
    <name type="scientific">Alicyclobacillus cycloheptanicus</name>
    <dbReference type="NCBI Taxonomy" id="1457"/>
    <lineage>
        <taxon>Bacteria</taxon>
        <taxon>Bacillati</taxon>
        <taxon>Bacillota</taxon>
        <taxon>Bacilli</taxon>
        <taxon>Bacillales</taxon>
        <taxon>Alicyclobacillaceae</taxon>
        <taxon>Alicyclobacillus</taxon>
    </lineage>
</organism>
<keyword evidence="14" id="KW-0282">Flagellum</keyword>
<dbReference type="RefSeq" id="WP_274456130.1">
    <property type="nucleotide sequence ID" value="NZ_CP067097.1"/>
</dbReference>
<comment type="similarity">
    <text evidence="3 9">Belongs to the FliF family.</text>
</comment>
<evidence type="ECO:0000256" key="8">
    <source>
        <dbReference type="ARBA" id="ARBA00023143"/>
    </source>
</evidence>
<evidence type="ECO:0000256" key="4">
    <source>
        <dbReference type="ARBA" id="ARBA00022475"/>
    </source>
</evidence>
<evidence type="ECO:0000256" key="1">
    <source>
        <dbReference type="ARBA" id="ARBA00004117"/>
    </source>
</evidence>
<feature type="region of interest" description="Disordered" evidence="10">
    <location>
        <begin position="283"/>
        <end position="344"/>
    </location>
</feature>
<name>A0ABT9XLF9_9BACL</name>
<evidence type="ECO:0000313" key="15">
    <source>
        <dbReference type="Proteomes" id="UP001232973"/>
    </source>
</evidence>
<dbReference type="PANTHER" id="PTHR30046:SF0">
    <property type="entry name" value="FLAGELLAR M-RING PROTEIN"/>
    <property type="match status" value="1"/>
</dbReference>
<keyword evidence="14" id="KW-0966">Cell projection</keyword>
<feature type="transmembrane region" description="Helical" evidence="11">
    <location>
        <begin position="433"/>
        <end position="452"/>
    </location>
</feature>